<comment type="caution">
    <text evidence="2">The sequence shown here is derived from an EMBL/GenBank/DDBJ whole genome shotgun (WGS) entry which is preliminary data.</text>
</comment>
<organism evidence="2 3">
    <name type="scientific">Noviherbaspirillum galbum</name>
    <dbReference type="NCBI Taxonomy" id="2709383"/>
    <lineage>
        <taxon>Bacteria</taxon>
        <taxon>Pseudomonadati</taxon>
        <taxon>Pseudomonadota</taxon>
        <taxon>Betaproteobacteria</taxon>
        <taxon>Burkholderiales</taxon>
        <taxon>Oxalobacteraceae</taxon>
        <taxon>Noviherbaspirillum</taxon>
    </lineage>
</organism>
<keyword evidence="3" id="KW-1185">Reference proteome</keyword>
<accession>A0A6B3SLP0</accession>
<reference evidence="2 3" key="1">
    <citation type="submission" date="2020-02" db="EMBL/GenBank/DDBJ databases">
        <authorList>
            <person name="Kim M.K."/>
        </authorList>
    </citation>
    <scope>NUCLEOTIDE SEQUENCE [LARGE SCALE GENOMIC DNA]</scope>
    <source>
        <strain evidence="2 3">17J57-3</strain>
    </source>
</reference>
<name>A0A6B3SLP0_9BURK</name>
<dbReference type="Proteomes" id="UP000482155">
    <property type="component" value="Unassembled WGS sequence"/>
</dbReference>
<evidence type="ECO:0000313" key="3">
    <source>
        <dbReference type="Proteomes" id="UP000482155"/>
    </source>
</evidence>
<feature type="compositionally biased region" description="Gly residues" evidence="1">
    <location>
        <begin position="197"/>
        <end position="232"/>
    </location>
</feature>
<protein>
    <submittedName>
        <fullName evidence="2">Uncharacterized protein</fullName>
    </submittedName>
</protein>
<dbReference type="PRINTS" id="PR01228">
    <property type="entry name" value="EGGSHELL"/>
</dbReference>
<dbReference type="EMBL" id="JAAIVB010000037">
    <property type="protein sequence ID" value="NEX61657.1"/>
    <property type="molecule type" value="Genomic_DNA"/>
</dbReference>
<dbReference type="AlphaFoldDB" id="A0A6B3SLP0"/>
<evidence type="ECO:0000313" key="2">
    <source>
        <dbReference type="EMBL" id="NEX61657.1"/>
    </source>
</evidence>
<evidence type="ECO:0000256" key="1">
    <source>
        <dbReference type="SAM" id="MobiDB-lite"/>
    </source>
</evidence>
<feature type="region of interest" description="Disordered" evidence="1">
    <location>
        <begin position="197"/>
        <end position="234"/>
    </location>
</feature>
<proteinExistence type="predicted"/>
<sequence>MPAFVSAAPINVQPNSPAGYLFFPGLSGTNASTPATTSYSVLSGDCYTSAGQVTPPAGTKRVVFAVVGGGGGGGGSGSSSGSAPFHGGGGGAGGSVTSGSFTYTGGNLSLSIGAAGAGGTPAAYSNTSGAGGQSRLTYGSSVWTATGGSGGGNPAQGGGNFNYNLIPGAGGNGGNGGGGGGGAGHLWTSSANGGGGGGGGFNDLGQTGGDGANGGGPGGGGGSGGANGGVGAPGQSASDLGCANTLWCGGPAGTGGTSYLNFPTAVAPANGGSGFVIAPYTGGVGNYNASASLNLKITCGVPVGQGGNGGANGGSGLPGKTGAVVLQFEG</sequence>
<gene>
    <name evidence="2" type="ORF">G3574_11255</name>
</gene>
<dbReference type="RefSeq" id="WP_163963083.1">
    <property type="nucleotide sequence ID" value="NZ_JAAIVB010000037.1"/>
</dbReference>